<evidence type="ECO:0000259" key="5">
    <source>
        <dbReference type="PROSITE" id="PS50075"/>
    </source>
</evidence>
<dbReference type="Pfam" id="PF13193">
    <property type="entry name" value="AMP-binding_C"/>
    <property type="match status" value="2"/>
</dbReference>
<dbReference type="InterPro" id="IPR006162">
    <property type="entry name" value="Ppantetheine_attach_site"/>
</dbReference>
<accession>A0ABW6Y7Y5</accession>
<dbReference type="SUPFAM" id="SSF53474">
    <property type="entry name" value="alpha/beta-Hydrolases"/>
    <property type="match status" value="1"/>
</dbReference>
<dbReference type="InterPro" id="IPR000873">
    <property type="entry name" value="AMP-dep_synth/lig_dom"/>
</dbReference>
<dbReference type="Gene3D" id="3.30.559.10">
    <property type="entry name" value="Chloramphenicol acetyltransferase-like domain"/>
    <property type="match status" value="2"/>
</dbReference>
<dbReference type="SMART" id="SM00824">
    <property type="entry name" value="PKS_TE"/>
    <property type="match status" value="1"/>
</dbReference>
<dbReference type="Gene3D" id="3.30.559.30">
    <property type="entry name" value="Nonribosomal peptide synthetase, condensation domain"/>
    <property type="match status" value="2"/>
</dbReference>
<dbReference type="Proteomes" id="UP001603013">
    <property type="component" value="Unassembled WGS sequence"/>
</dbReference>
<dbReference type="Gene3D" id="1.10.1200.10">
    <property type="entry name" value="ACP-like"/>
    <property type="match status" value="1"/>
</dbReference>
<dbReference type="Gene3D" id="3.40.50.980">
    <property type="match status" value="4"/>
</dbReference>
<dbReference type="CDD" id="cd05930">
    <property type="entry name" value="A_NRPS"/>
    <property type="match status" value="1"/>
</dbReference>
<dbReference type="Gene3D" id="3.40.50.1820">
    <property type="entry name" value="alpha/beta hydrolase"/>
    <property type="match status" value="1"/>
</dbReference>
<dbReference type="Pfam" id="PF00501">
    <property type="entry name" value="AMP-binding"/>
    <property type="match status" value="2"/>
</dbReference>
<dbReference type="InterPro" id="IPR020802">
    <property type="entry name" value="TesA-like"/>
</dbReference>
<dbReference type="EMBL" id="JBIBSM010000003">
    <property type="protein sequence ID" value="MFF8275865.1"/>
    <property type="molecule type" value="Genomic_DNA"/>
</dbReference>
<dbReference type="PROSITE" id="PS00012">
    <property type="entry name" value="PHOSPHOPANTETHEINE"/>
    <property type="match status" value="2"/>
</dbReference>
<organism evidence="6 7">
    <name type="scientific">Streptomyces lateritius</name>
    <dbReference type="NCBI Taxonomy" id="67313"/>
    <lineage>
        <taxon>Bacteria</taxon>
        <taxon>Bacillati</taxon>
        <taxon>Actinomycetota</taxon>
        <taxon>Actinomycetes</taxon>
        <taxon>Kitasatosporales</taxon>
        <taxon>Streptomycetaceae</taxon>
        <taxon>Streptomyces</taxon>
    </lineage>
</organism>
<dbReference type="SUPFAM" id="SSF52777">
    <property type="entry name" value="CoA-dependent acyltransferases"/>
    <property type="match status" value="4"/>
</dbReference>
<dbReference type="InterPro" id="IPR045851">
    <property type="entry name" value="AMP-bd_C_sf"/>
</dbReference>
<dbReference type="InterPro" id="IPR020806">
    <property type="entry name" value="PKS_PP-bd"/>
</dbReference>
<dbReference type="PANTHER" id="PTHR45527">
    <property type="entry name" value="NONRIBOSOMAL PEPTIDE SYNTHETASE"/>
    <property type="match status" value="1"/>
</dbReference>
<keyword evidence="3" id="KW-0597">Phosphoprotein</keyword>
<evidence type="ECO:0000313" key="7">
    <source>
        <dbReference type="Proteomes" id="UP001603013"/>
    </source>
</evidence>
<comment type="cofactor">
    <cofactor evidence="1">
        <name>pantetheine 4'-phosphate</name>
        <dbReference type="ChEBI" id="CHEBI:47942"/>
    </cofactor>
</comment>
<evidence type="ECO:0000256" key="2">
    <source>
        <dbReference type="ARBA" id="ARBA00022450"/>
    </source>
</evidence>
<dbReference type="SMART" id="SM00823">
    <property type="entry name" value="PKS_PP"/>
    <property type="match status" value="2"/>
</dbReference>
<dbReference type="InterPro" id="IPR009081">
    <property type="entry name" value="PP-bd_ACP"/>
</dbReference>
<dbReference type="InterPro" id="IPR025110">
    <property type="entry name" value="AMP-bd_C"/>
</dbReference>
<evidence type="ECO:0000313" key="6">
    <source>
        <dbReference type="EMBL" id="MFF8275865.1"/>
    </source>
</evidence>
<dbReference type="InterPro" id="IPR023213">
    <property type="entry name" value="CAT-like_dom_sf"/>
</dbReference>
<evidence type="ECO:0000256" key="3">
    <source>
        <dbReference type="ARBA" id="ARBA00022553"/>
    </source>
</evidence>
<dbReference type="InterPro" id="IPR036736">
    <property type="entry name" value="ACP-like_sf"/>
</dbReference>
<feature type="domain" description="Carrier" evidence="5">
    <location>
        <begin position="962"/>
        <end position="1037"/>
    </location>
</feature>
<dbReference type="PROSITE" id="PS00455">
    <property type="entry name" value="AMP_BINDING"/>
    <property type="match status" value="2"/>
</dbReference>
<dbReference type="CDD" id="cd17646">
    <property type="entry name" value="A_NRPS_AB3403-like"/>
    <property type="match status" value="1"/>
</dbReference>
<evidence type="ECO:0000256" key="4">
    <source>
        <dbReference type="SAM" id="MobiDB-lite"/>
    </source>
</evidence>
<comment type="caution">
    <text evidence="6">The sequence shown here is derived from an EMBL/GenBank/DDBJ whole genome shotgun (WGS) entry which is preliminary data.</text>
</comment>
<name>A0ABW6Y7Y5_9ACTN</name>
<dbReference type="Pfam" id="PF00975">
    <property type="entry name" value="Thioesterase"/>
    <property type="match status" value="1"/>
</dbReference>
<feature type="domain" description="Carrier" evidence="5">
    <location>
        <begin position="2027"/>
        <end position="2102"/>
    </location>
</feature>
<dbReference type="CDD" id="cd19543">
    <property type="entry name" value="DCL_NRPS"/>
    <property type="match status" value="1"/>
</dbReference>
<dbReference type="NCBIfam" id="TIGR01733">
    <property type="entry name" value="AA-adenyl-dom"/>
    <property type="match status" value="2"/>
</dbReference>
<dbReference type="CDD" id="cd19540">
    <property type="entry name" value="LCL_NRPS-like"/>
    <property type="match status" value="1"/>
</dbReference>
<dbReference type="PROSITE" id="PS50075">
    <property type="entry name" value="CARRIER"/>
    <property type="match status" value="2"/>
</dbReference>
<dbReference type="Pfam" id="PF00550">
    <property type="entry name" value="PP-binding"/>
    <property type="match status" value="2"/>
</dbReference>
<dbReference type="InterPro" id="IPR020845">
    <property type="entry name" value="AMP-binding_CS"/>
</dbReference>
<dbReference type="Pfam" id="PF00668">
    <property type="entry name" value="Condensation"/>
    <property type="match status" value="2"/>
</dbReference>
<evidence type="ECO:0000256" key="1">
    <source>
        <dbReference type="ARBA" id="ARBA00001957"/>
    </source>
</evidence>
<protein>
    <submittedName>
        <fullName evidence="6">Amino acid adenylation domain-containing protein</fullName>
    </submittedName>
</protein>
<feature type="region of interest" description="Disordered" evidence="4">
    <location>
        <begin position="943"/>
        <end position="964"/>
    </location>
</feature>
<sequence length="2333" mass="249894">MTARSKLEDILPLTPLQEGLLFRAELDTDGHDVYVGRLTLTLRGPLDEPRLRAAAQSLLDRHPGLRAAFRRNRQGKAAALIPSRVEAPWSFTDLSGLPAIQRERETERLTARDGERGFDLGQPPLVRFALLRLAPELHRLVLTNHHMVLDGWSQPLLVQELFAHYAAAGGRPLPPAASPRVHLDWLAAQDRAAAEAAWRTALADLDGPVLVAPGASESVTARPRKVVVELGPELTASVTALARARGLTLGTVVQGAWALTLGRSLGRGDVVFGTTVSGRPADLPGVESMVGVFVNTVPVRATLPPAEPYAKALARLQEEQSALVPHQHLGLADVQRVAGGRELFDTLAVVENYPFDPASLAELAPGLRMEDAGGDEGVHYPLALTVLPGPRLRLELGYRPDALDEEYVRAVAHRLRRAFEAFATEPDSPLGRIDLLGEDEARLLTAPGPAHAVPDTTLTALLAEQVARTPDATAVVFEGTELTYAELDARAGRIAGRLVRQGAGPGAVVAVALPRSTELVVALAAVLRAGAAYLPVDPGYPADRIAFMLRDANPVAVLTDTATLDLLPQAEGVLALDGPEAAALPLPEGVPAATVSPADPAYVIYTSGSTGHPKGVVVPHAAIVNRLLWTQGEYGLTGADRVLQKTPSSFDVSVWEFFWPLISGAALVVARPGGHLDPQYLARLIQDEAITTAHFVPSMLRAFLAEPEAASCTGLTRVLCSGEALTPGLVRGFHGLFGGSVELHNLYGPTEAAVDVTSWPCPADDRDRDGVPIGRPVWNTSAYVLDAALRPVPAGVPGELYLAGPQLAHGYLGRAGLTSERFVADPYGPPGTRMYRTGDLARRGADGVIEYLGRTDDQVKIRGFRIEPGEIEGVLALHPGVREAAVVARRDLGADGDPVLVAYTTGAADPGELRRRLAAALPEHLVPSAFVVLDALPLTPSGKLDRRALPAPQPRPAAAGRRPRTPSEEILCDLFAEVLGVPEVGIDDDFFALGGHSLLATRLASRVRSTMGAELPLRTVFDAPTVAALAQRLGPRSSRPPLRAGARPDPLPLSFAQQRMWFLYRLEGPNPAYNMAFAARLTGALDAAALRAALGDLTDRHEALRTVLPDDAGTPRQVILDAESTRPGLPVTPVTEAGLAARLADAAARPFRIDEEAPFAAELFTLGPDEHVLLLVLHHIAADGWSALPLLRDLADAYTARAGGERPHWAPLPVGYADHAVWQRELLGDGTDPDGALHQQAEYWRKTLDGLPEELPLPTDRPRPAVPSLRGATVDVDVPASLHRAVRALARRCDASVFMVLHAALGALLNRLGAGSDIPIGTPIAGRSDDAVDDVVGFFANTLVLRTDSSGDPGFRDLVARVRETDLAAYAHQDIPFERLVELLNPARSMARHPLFQVMLSHQARPATDLALGDVEVRQEPVDMGTAKFDLAFEIVEEHGVDGMRLGVEYSTDLFDHDTVANMATRYLRVLQAVTDDPDRPLGSLDLLSADERRHVLVDWKGDVVEAPVSTLTELFIRQVELTPDATALVGGDITYTFAELERRTARLARILKERGVGPERLVALLLPRTADAVVALLAVLRAGGAYVPIEPGYPAGRIAHILGDADPRLLLTTEALAHLPGDGGPQALILDAPETQALLADGGPDGDGEGTELPHPLPQHPAYVIYTSGSTGLPKGVVVEHRSIANLFHSHRELLYRPTIAAAGGRSLRVAHGWSFAFDASWQPQLWMFDGHALHIVTEDTLRDPELLVSFITEHRIDFIEVTPSHAMQLAGAGLVEDGRCPLLALGVGGEAVPSPLWRDMRALEGTAGYNLYGPTECTVDALAARVSDGERPLVGRPTANTTAYVLDARLQPVPAGVIGELYLAGAGLARGYLDRRSLTAERFVADPFGPPGTRMYRTGDLVRWMPDGTVDYLGRTDDQVKIRGFRIELGEITAALAADPSVVQAAVDVREEGPGGKRIVAYVVPAEGAVFDPSGLRAELTRMLPDYMVPSAFVELDALPLTDHGKLDRRALPAPREAERRTGRGPRDLIEALVCETFAEVLELSEVAVDDDFFDLGGHSMLLVRLRDRLHRATGLHVAVADLFRHPTAAGLADRLRTMEDAGPGLDVLFPLRSSGDRTPLWCPAPATGLGWRYAALRAHVPEDVPVHALQAPNLAGGPAVESLERLVDVHLAEVTRVQPHGPYRLLGWSLGGVVAQALACRLQERGEDVELLALLDSYPGAGDAPAEELDTETVDAAVDGLGLEESTVTAMRVNYEAAGALLSSFSPARYRGTVLHFRASDAPCPGEDWEAYTDGDVVVHTVAEDHDGLLDPAAVRRIAEVLSEHTGQWR</sequence>
<dbReference type="Gene3D" id="2.30.38.10">
    <property type="entry name" value="Luciferase, Domain 3"/>
    <property type="match status" value="2"/>
</dbReference>
<dbReference type="SUPFAM" id="SSF47336">
    <property type="entry name" value="ACP-like"/>
    <property type="match status" value="2"/>
</dbReference>
<dbReference type="PANTHER" id="PTHR45527:SF1">
    <property type="entry name" value="FATTY ACID SYNTHASE"/>
    <property type="match status" value="1"/>
</dbReference>
<dbReference type="InterPro" id="IPR010071">
    <property type="entry name" value="AA_adenyl_dom"/>
</dbReference>
<keyword evidence="7" id="KW-1185">Reference proteome</keyword>
<dbReference type="SUPFAM" id="SSF56801">
    <property type="entry name" value="Acetyl-CoA synthetase-like"/>
    <property type="match status" value="2"/>
</dbReference>
<reference evidence="6 7" key="1">
    <citation type="submission" date="2024-10" db="EMBL/GenBank/DDBJ databases">
        <title>The Natural Products Discovery Center: Release of the First 8490 Sequenced Strains for Exploring Actinobacteria Biosynthetic Diversity.</title>
        <authorList>
            <person name="Kalkreuter E."/>
            <person name="Kautsar S.A."/>
            <person name="Yang D."/>
            <person name="Bader C.D."/>
            <person name="Teijaro C.N."/>
            <person name="Fluegel L."/>
            <person name="Davis C.M."/>
            <person name="Simpson J.R."/>
            <person name="Lauterbach L."/>
            <person name="Steele A.D."/>
            <person name="Gui C."/>
            <person name="Meng S."/>
            <person name="Li G."/>
            <person name="Viehrig K."/>
            <person name="Ye F."/>
            <person name="Su P."/>
            <person name="Kiefer A.F."/>
            <person name="Nichols A."/>
            <person name="Cepeda A.J."/>
            <person name="Yan W."/>
            <person name="Fan B."/>
            <person name="Jiang Y."/>
            <person name="Adhikari A."/>
            <person name="Zheng C.-J."/>
            <person name="Schuster L."/>
            <person name="Cowan T.M."/>
            <person name="Smanski M.J."/>
            <person name="Chevrette M.G."/>
            <person name="De Carvalho L.P.S."/>
            <person name="Shen B."/>
        </authorList>
    </citation>
    <scope>NUCLEOTIDE SEQUENCE [LARGE SCALE GENOMIC DNA]</scope>
    <source>
        <strain evidence="6 7">NPDC015755</strain>
    </source>
</reference>
<dbReference type="InterPro" id="IPR029058">
    <property type="entry name" value="AB_hydrolase_fold"/>
</dbReference>
<dbReference type="RefSeq" id="WP_391933466.1">
    <property type="nucleotide sequence ID" value="NZ_JBIBSM010000003.1"/>
</dbReference>
<dbReference type="Gene3D" id="3.30.300.30">
    <property type="match status" value="2"/>
</dbReference>
<dbReference type="InterPro" id="IPR001242">
    <property type="entry name" value="Condensation_dom"/>
</dbReference>
<gene>
    <name evidence="6" type="ORF">ACF05T_07075</name>
</gene>
<keyword evidence="2" id="KW-0596">Phosphopantetheine</keyword>
<dbReference type="InterPro" id="IPR001031">
    <property type="entry name" value="Thioesterase"/>
</dbReference>
<proteinExistence type="predicted"/>